<dbReference type="InterPro" id="IPR007122">
    <property type="entry name" value="Villin/Gelsolin"/>
</dbReference>
<reference evidence="4" key="1">
    <citation type="submission" date="2021-01" db="UniProtKB">
        <authorList>
            <consortium name="EnsemblMetazoa"/>
        </authorList>
    </citation>
    <scope>IDENTIFICATION</scope>
</reference>
<proteinExistence type="predicted"/>
<dbReference type="OrthoDB" id="6375767at2759"/>
<evidence type="ECO:0000313" key="5">
    <source>
        <dbReference type="Proteomes" id="UP000594262"/>
    </source>
</evidence>
<dbReference type="PANTHER" id="PTHR11977">
    <property type="entry name" value="VILLIN"/>
    <property type="match status" value="1"/>
</dbReference>
<dbReference type="GO" id="GO:0015629">
    <property type="term" value="C:actin cytoskeleton"/>
    <property type="evidence" value="ECO:0007669"/>
    <property type="project" value="TreeGrafter"/>
</dbReference>
<dbReference type="CDD" id="cd11291">
    <property type="entry name" value="gelsolin_S6_like"/>
    <property type="match status" value="1"/>
</dbReference>
<dbReference type="RefSeq" id="XP_066921839.1">
    <property type="nucleotide sequence ID" value="XM_067065738.1"/>
</dbReference>
<keyword evidence="1" id="KW-0677">Repeat</keyword>
<keyword evidence="5" id="KW-1185">Reference proteome</keyword>
<feature type="domain" description="Gelsolin-like" evidence="3">
    <location>
        <begin position="43"/>
        <end position="113"/>
    </location>
</feature>
<dbReference type="Proteomes" id="UP000594262">
    <property type="component" value="Unplaced"/>
</dbReference>
<dbReference type="GO" id="GO:0008154">
    <property type="term" value="P:actin polymerization or depolymerization"/>
    <property type="evidence" value="ECO:0007669"/>
    <property type="project" value="TreeGrafter"/>
</dbReference>
<dbReference type="GO" id="GO:0051014">
    <property type="term" value="P:actin filament severing"/>
    <property type="evidence" value="ECO:0007669"/>
    <property type="project" value="TreeGrafter"/>
</dbReference>
<dbReference type="GO" id="GO:0005546">
    <property type="term" value="F:phosphatidylinositol-4,5-bisphosphate binding"/>
    <property type="evidence" value="ECO:0007669"/>
    <property type="project" value="TreeGrafter"/>
</dbReference>
<sequence length="749" mass="87458">MEYRKIRENLIKSHNGTSGLRVWSVQDNGKDYYQMTPQNIGKIGSLFRGDCYILVKTLKPGNRLKSHVHFWIGSQAEKVEADDLLQGCYGIANEMGGTIFYREFEGKESREFLDLFQCGVRYFDGTAKTYRLAEKGNYIKRLFQVKGQRNVHVFEVPLSYKSLNKGDSFVLEDQWTVYCWNGKHCNKAERIKAIEVARGIRDELCSGKAEIVIADEGSELMNERRFFQALGDRGPIQSSEKGGDDEKFEEARQQNINIQKVVRQLHRFSENGELEEEDTTFVKLNRSHLDSNKSYLLNAGNAVLFVWKGSKYHDENDDIFKTIKKYIESSEEKYKSSVVFMHEDFESDYFKQFFDQWKESKHQHTQLLGMGKEEVEKCAEEEENEENSDGPVRIWLVDGYRKLCWPYSWYGYFFENECYIIDYLNEDTQQHTIYIWQGKDSSEDDQKASLEIAQMRDKRMQYQATLVKLLQDLECEHFLKIMRGQMAVLKNEEDADPFYRIDGNNKHTVRTNQVSKETYLETGNSYLMKMPTLNYLWQGECTTIEGRILAERMADRIAPTGDLIIMREGHEIPAFWKAIGQNKGETDNKDEGTSSEDDENEEENTIRLFHCSDASGRMKIKEISPFDQKDLNRDDVMILDCDHKLFLWHGEGANQNEMQTAWETAKNFIEVTGRKTNKTVIAQEKQGFETQEFKSFFRSWDPEIALESITYSTLKKQINNENKKITKTPHLSYVRPLKQRADMLVGQRI</sequence>
<dbReference type="SMART" id="SM00262">
    <property type="entry name" value="GEL"/>
    <property type="match status" value="6"/>
</dbReference>
<dbReference type="SUPFAM" id="SSF55753">
    <property type="entry name" value="Actin depolymerizing proteins"/>
    <property type="match status" value="6"/>
</dbReference>
<dbReference type="AlphaFoldDB" id="A0A7M5XEY4"/>
<dbReference type="GO" id="GO:0005737">
    <property type="term" value="C:cytoplasm"/>
    <property type="evidence" value="ECO:0007669"/>
    <property type="project" value="TreeGrafter"/>
</dbReference>
<dbReference type="InterPro" id="IPR029006">
    <property type="entry name" value="ADF-H/Gelsolin-like_dom_sf"/>
</dbReference>
<dbReference type="InterPro" id="IPR007123">
    <property type="entry name" value="Gelsolin-like_dom"/>
</dbReference>
<evidence type="ECO:0000256" key="1">
    <source>
        <dbReference type="ARBA" id="ARBA00022737"/>
    </source>
</evidence>
<dbReference type="Gene3D" id="3.40.20.10">
    <property type="entry name" value="Severin"/>
    <property type="match status" value="6"/>
</dbReference>
<accession>A0A7M5XEY4</accession>
<feature type="domain" description="Gelsolin-like" evidence="3">
    <location>
        <begin position="154"/>
        <end position="221"/>
    </location>
</feature>
<name>A0A7M5XEY4_9CNID</name>
<evidence type="ECO:0000259" key="3">
    <source>
        <dbReference type="Pfam" id="PF00626"/>
    </source>
</evidence>
<dbReference type="PANTHER" id="PTHR11977:SF123">
    <property type="entry name" value="GELSOLIN"/>
    <property type="match status" value="1"/>
</dbReference>
<feature type="compositionally biased region" description="Acidic residues" evidence="2">
    <location>
        <begin position="593"/>
        <end position="603"/>
    </location>
</feature>
<feature type="domain" description="Gelsolin-like" evidence="3">
    <location>
        <begin position="622"/>
        <end position="693"/>
    </location>
</feature>
<organism evidence="4 5">
    <name type="scientific">Clytia hemisphaerica</name>
    <dbReference type="NCBI Taxonomy" id="252671"/>
    <lineage>
        <taxon>Eukaryota</taxon>
        <taxon>Metazoa</taxon>
        <taxon>Cnidaria</taxon>
        <taxon>Hydrozoa</taxon>
        <taxon>Hydroidolina</taxon>
        <taxon>Leptothecata</taxon>
        <taxon>Obeliida</taxon>
        <taxon>Clytiidae</taxon>
        <taxon>Clytia</taxon>
    </lineage>
</organism>
<dbReference type="GO" id="GO:0051015">
    <property type="term" value="F:actin filament binding"/>
    <property type="evidence" value="ECO:0007669"/>
    <property type="project" value="InterPro"/>
</dbReference>
<dbReference type="PRINTS" id="PR00597">
    <property type="entry name" value="GELSOLIN"/>
</dbReference>
<dbReference type="EnsemblMetazoa" id="CLYHEMT021863.1">
    <property type="protein sequence ID" value="CLYHEMP021863.1"/>
    <property type="gene ID" value="CLYHEMG021863"/>
</dbReference>
<dbReference type="Pfam" id="PF00626">
    <property type="entry name" value="Gelsolin"/>
    <property type="match status" value="4"/>
</dbReference>
<dbReference type="GO" id="GO:0051016">
    <property type="term" value="P:barbed-end actin filament capping"/>
    <property type="evidence" value="ECO:0007669"/>
    <property type="project" value="TreeGrafter"/>
</dbReference>
<evidence type="ECO:0000256" key="2">
    <source>
        <dbReference type="SAM" id="MobiDB-lite"/>
    </source>
</evidence>
<protein>
    <recommendedName>
        <fullName evidence="3">Gelsolin-like domain-containing protein</fullName>
    </recommendedName>
</protein>
<evidence type="ECO:0000313" key="4">
    <source>
        <dbReference type="EnsemblMetazoa" id="CLYHEMP021863.1"/>
    </source>
</evidence>
<dbReference type="GeneID" id="136809227"/>
<feature type="region of interest" description="Disordered" evidence="2">
    <location>
        <begin position="580"/>
        <end position="603"/>
    </location>
</feature>
<feature type="domain" description="Gelsolin-like" evidence="3">
    <location>
        <begin position="409"/>
        <end position="457"/>
    </location>
</feature>